<sequence>MTKPVYEQPWSYAVLQELAAVLADTSDGLTGSEIGDLLQQLNMEDPTPTATKRNRLTAAFVARQNKDQSSKRIITFIGKAMEPVRYRNRLELFTLRQDRLNERLAFVGLRINDSGQIAKGPVAQTLDEASHIATSIRDELRRRKCHPEVLRYCSIEVLKKDYFHACLEATKSIFDRIRHLTNASGDGAALVDATLALGQSGVPMLAINSLETQTEKDEQKGFANLIKGLNGLYRNPTAHDPRLNRTLSEDELLEVLTMVSMVHRRLDSASTWGLSEKRCKPSQPQQEKITP</sequence>
<name>A0A9D1ZRF9_9MICC</name>
<evidence type="ECO:0000256" key="1">
    <source>
        <dbReference type="SAM" id="MobiDB-lite"/>
    </source>
</evidence>
<dbReference type="InterPro" id="IPR012654">
    <property type="entry name" value="CHP02391"/>
</dbReference>
<reference evidence="3" key="1">
    <citation type="journal article" date="2021" name="PeerJ">
        <title>Extensive microbial diversity within the chicken gut microbiome revealed by metagenomics and culture.</title>
        <authorList>
            <person name="Gilroy R."/>
            <person name="Ravi A."/>
            <person name="Getino M."/>
            <person name="Pursley I."/>
            <person name="Horton D.L."/>
            <person name="Alikhan N.F."/>
            <person name="Baker D."/>
            <person name="Gharbi K."/>
            <person name="Hall N."/>
            <person name="Watson M."/>
            <person name="Adriaenssens E.M."/>
            <person name="Foster-Nyarko E."/>
            <person name="Jarju S."/>
            <person name="Secka A."/>
            <person name="Antonio M."/>
            <person name="Oren A."/>
            <person name="Chaudhuri R.R."/>
            <person name="La Ragione R."/>
            <person name="Hildebrand F."/>
            <person name="Pallen M.J."/>
        </authorList>
    </citation>
    <scope>NUCLEOTIDE SEQUENCE</scope>
    <source>
        <strain evidence="3">ChiHjej12B11-9195</strain>
    </source>
</reference>
<protein>
    <submittedName>
        <fullName evidence="3">TIGR02391 family protein</fullName>
    </submittedName>
</protein>
<feature type="compositionally biased region" description="Polar residues" evidence="1">
    <location>
        <begin position="282"/>
        <end position="291"/>
    </location>
</feature>
<organism evidence="3 4">
    <name type="scientific">Candidatus Rothia avicola</name>
    <dbReference type="NCBI Taxonomy" id="2840478"/>
    <lineage>
        <taxon>Bacteria</taxon>
        <taxon>Bacillati</taxon>
        <taxon>Actinomycetota</taxon>
        <taxon>Actinomycetes</taxon>
        <taxon>Micrococcales</taxon>
        <taxon>Micrococcaceae</taxon>
        <taxon>Rothia</taxon>
    </lineage>
</organism>
<feature type="region of interest" description="Disordered" evidence="1">
    <location>
        <begin position="272"/>
        <end position="291"/>
    </location>
</feature>
<proteinExistence type="predicted"/>
<dbReference type="Pfam" id="PF09509">
    <property type="entry name" value="Hypoth_Ymh"/>
    <property type="match status" value="1"/>
</dbReference>
<evidence type="ECO:0000259" key="2">
    <source>
        <dbReference type="Pfam" id="PF09509"/>
    </source>
</evidence>
<evidence type="ECO:0000313" key="3">
    <source>
        <dbReference type="EMBL" id="HIY94782.1"/>
    </source>
</evidence>
<accession>A0A9D1ZRF9</accession>
<gene>
    <name evidence="3" type="ORF">H9821_03845</name>
</gene>
<comment type="caution">
    <text evidence="3">The sequence shown here is derived from an EMBL/GenBank/DDBJ whole genome shotgun (WGS) entry which is preliminary data.</text>
</comment>
<evidence type="ECO:0000313" key="4">
    <source>
        <dbReference type="Proteomes" id="UP000824134"/>
    </source>
</evidence>
<dbReference type="EMBL" id="DXCN01000035">
    <property type="protein sequence ID" value="HIY94782.1"/>
    <property type="molecule type" value="Genomic_DNA"/>
</dbReference>
<dbReference type="NCBIfam" id="TIGR02391">
    <property type="entry name" value="hypoth_ymh"/>
    <property type="match status" value="1"/>
</dbReference>
<reference evidence="3" key="2">
    <citation type="submission" date="2021-04" db="EMBL/GenBank/DDBJ databases">
        <authorList>
            <person name="Gilroy R."/>
        </authorList>
    </citation>
    <scope>NUCLEOTIDE SEQUENCE</scope>
    <source>
        <strain evidence="3">ChiHjej12B11-9195</strain>
    </source>
</reference>
<dbReference type="Proteomes" id="UP000824134">
    <property type="component" value="Unassembled WGS sequence"/>
</dbReference>
<dbReference type="AlphaFoldDB" id="A0A9D1ZRF9"/>
<feature type="domain" description="Conserved hypothetical protein CHP02391" evidence="2">
    <location>
        <begin position="143"/>
        <end position="266"/>
    </location>
</feature>